<dbReference type="STRING" id="936756.ATE80_23785"/>
<sequence length="80" mass="9235">MIYESPRARLCIRAMPSMACWTPSPLRWQSRRIFLGFLRAKTCSTRARTCLWDLLCSSFQAGSSPWPRLRRCGMTRPVPG</sequence>
<organism evidence="1 2">
    <name type="scientific">Streptomyces kanasensis</name>
    <dbReference type="NCBI Taxonomy" id="936756"/>
    <lineage>
        <taxon>Bacteria</taxon>
        <taxon>Bacillati</taxon>
        <taxon>Actinomycetota</taxon>
        <taxon>Actinomycetes</taxon>
        <taxon>Kitasatosporales</taxon>
        <taxon>Streptomycetaceae</taxon>
        <taxon>Streptomyces</taxon>
    </lineage>
</organism>
<dbReference type="Proteomes" id="UP000054011">
    <property type="component" value="Unassembled WGS sequence"/>
</dbReference>
<gene>
    <name evidence="1" type="ORF">ATE80_23785</name>
</gene>
<accession>A0A117IVD2</accession>
<proteinExistence type="predicted"/>
<protein>
    <submittedName>
        <fullName evidence="1">Uncharacterized protein</fullName>
    </submittedName>
</protein>
<evidence type="ECO:0000313" key="2">
    <source>
        <dbReference type="Proteomes" id="UP000054011"/>
    </source>
</evidence>
<evidence type="ECO:0000313" key="1">
    <source>
        <dbReference type="EMBL" id="KUH36398.1"/>
    </source>
</evidence>
<reference evidence="1 2" key="1">
    <citation type="submission" date="2015-11" db="EMBL/GenBank/DDBJ databases">
        <title>Genome-wide analysis reveals the secondary metabolome in Streptomyces kanasensis ZX01.</title>
        <authorList>
            <person name="Zhang G."/>
            <person name="Han L."/>
            <person name="Feng J."/>
            <person name="Zhang X."/>
        </authorList>
    </citation>
    <scope>NUCLEOTIDE SEQUENCE [LARGE SCALE GENOMIC DNA]</scope>
    <source>
        <strain evidence="1 2">ZX01</strain>
    </source>
</reference>
<dbReference type="AlphaFoldDB" id="A0A117IVD2"/>
<name>A0A117IVD2_9ACTN</name>
<dbReference type="EMBL" id="LNSV01000078">
    <property type="protein sequence ID" value="KUH36398.1"/>
    <property type="molecule type" value="Genomic_DNA"/>
</dbReference>
<keyword evidence="2" id="KW-1185">Reference proteome</keyword>
<comment type="caution">
    <text evidence="1">The sequence shown here is derived from an EMBL/GenBank/DDBJ whole genome shotgun (WGS) entry which is preliminary data.</text>
</comment>